<dbReference type="Proteomes" id="UP000253720">
    <property type="component" value="Chromosome"/>
</dbReference>
<proteinExistence type="predicted"/>
<dbReference type="PROSITE" id="PS00041">
    <property type="entry name" value="HTH_ARAC_FAMILY_1"/>
    <property type="match status" value="1"/>
</dbReference>
<dbReference type="Pfam" id="PF12833">
    <property type="entry name" value="HTH_18"/>
    <property type="match status" value="1"/>
</dbReference>
<dbReference type="SMART" id="SM00342">
    <property type="entry name" value="HTH_ARAC"/>
    <property type="match status" value="1"/>
</dbReference>
<keyword evidence="8" id="KW-1185">Reference proteome</keyword>
<dbReference type="PANTHER" id="PTHR46796">
    <property type="entry name" value="HTH-TYPE TRANSCRIPTIONAL ACTIVATOR RHAS-RELATED"/>
    <property type="match status" value="1"/>
</dbReference>
<gene>
    <name evidence="7" type="ORF">DLD99_12670</name>
</gene>
<feature type="domain" description="HTH araC/xylS-type" evidence="6">
    <location>
        <begin position="223"/>
        <end position="322"/>
    </location>
</feature>
<dbReference type="PROSITE" id="PS01124">
    <property type="entry name" value="HTH_ARAC_FAMILY_2"/>
    <property type="match status" value="1"/>
</dbReference>
<dbReference type="GO" id="GO:0003700">
    <property type="term" value="F:DNA-binding transcription factor activity"/>
    <property type="evidence" value="ECO:0007669"/>
    <property type="project" value="InterPro"/>
</dbReference>
<comment type="subcellular location">
    <subcellularLocation>
        <location evidence="1">Cytoplasm</location>
    </subcellularLocation>
</comment>
<dbReference type="RefSeq" id="WP_114882483.1">
    <property type="nucleotide sequence ID" value="NZ_CP029608.1"/>
</dbReference>
<evidence type="ECO:0000256" key="3">
    <source>
        <dbReference type="ARBA" id="ARBA00023125"/>
    </source>
</evidence>
<dbReference type="InterPro" id="IPR020449">
    <property type="entry name" value="Tscrpt_reg_AraC-type_HTH"/>
</dbReference>
<dbReference type="GO" id="GO:0005737">
    <property type="term" value="C:cytoplasm"/>
    <property type="evidence" value="ECO:0007669"/>
    <property type="project" value="UniProtKB-SubCell"/>
</dbReference>
<keyword evidence="3" id="KW-0238">DNA-binding</keyword>
<keyword evidence="2" id="KW-0805">Transcription regulation</keyword>
<dbReference type="Pfam" id="PF14525">
    <property type="entry name" value="AraC_binding_2"/>
    <property type="match status" value="1"/>
</dbReference>
<evidence type="ECO:0000256" key="4">
    <source>
        <dbReference type="ARBA" id="ARBA00023163"/>
    </source>
</evidence>
<dbReference type="InterPro" id="IPR009057">
    <property type="entry name" value="Homeodomain-like_sf"/>
</dbReference>
<evidence type="ECO:0000256" key="1">
    <source>
        <dbReference type="ARBA" id="ARBA00004496"/>
    </source>
</evidence>
<evidence type="ECO:0000313" key="8">
    <source>
        <dbReference type="Proteomes" id="UP000253720"/>
    </source>
</evidence>
<name>A0A345RPS6_9PSED</name>
<evidence type="ECO:0000259" key="6">
    <source>
        <dbReference type="PROSITE" id="PS01124"/>
    </source>
</evidence>
<protein>
    <submittedName>
        <fullName evidence="7">AraC family transcriptional regulator</fullName>
    </submittedName>
</protein>
<dbReference type="KEGG" id="pke:DLD99_12670"/>
<dbReference type="Gene3D" id="1.10.10.60">
    <property type="entry name" value="Homeodomain-like"/>
    <property type="match status" value="1"/>
</dbReference>
<evidence type="ECO:0000256" key="2">
    <source>
        <dbReference type="ARBA" id="ARBA00023015"/>
    </source>
</evidence>
<organism evidence="7 8">
    <name type="scientific">Pseudomonas kribbensis</name>
    <dbReference type="NCBI Taxonomy" id="1628086"/>
    <lineage>
        <taxon>Bacteria</taxon>
        <taxon>Pseudomonadati</taxon>
        <taxon>Pseudomonadota</taxon>
        <taxon>Gammaproteobacteria</taxon>
        <taxon>Pseudomonadales</taxon>
        <taxon>Pseudomonadaceae</taxon>
        <taxon>Pseudomonas</taxon>
    </lineage>
</organism>
<sequence>MYSSPTRQTIILRSADMSCDDFGALFSRMFGNRYGDTPPPPKDIIIGGVYGRHDGVSFRRMHYRGDFTVEFPEPYDEITFVIPTAGRIIFNDSAESLGLPHIGLAIDKADLRSMRFVDNHAQHGMSISRAALTERLSSLLGRPIVHKLHFEPRVDLNSPAFQGIRALIDLATGTEFDLLLNAGSLMPSRLREMLVDAVLEAWPHNFSEALRRPEAQIAPRHVKQAIEYIQAHPEQLVSGTDLAGLVNVSLRALQEGFRRFVGTSIVAYQRQVRLERACDALKHSQSSSVTDVALQYGFSNVGRFCQYFQDAYGVSPAEMRKGLR</sequence>
<dbReference type="GO" id="GO:0043565">
    <property type="term" value="F:sequence-specific DNA binding"/>
    <property type="evidence" value="ECO:0007669"/>
    <property type="project" value="InterPro"/>
</dbReference>
<evidence type="ECO:0000313" key="7">
    <source>
        <dbReference type="EMBL" id="AXI61292.1"/>
    </source>
</evidence>
<dbReference type="InterPro" id="IPR035418">
    <property type="entry name" value="AraC-bd_2"/>
</dbReference>
<dbReference type="AlphaFoldDB" id="A0A345RPS6"/>
<dbReference type="SUPFAM" id="SSF46689">
    <property type="entry name" value="Homeodomain-like"/>
    <property type="match status" value="2"/>
</dbReference>
<evidence type="ECO:0000256" key="5">
    <source>
        <dbReference type="ARBA" id="ARBA00037345"/>
    </source>
</evidence>
<dbReference type="InterPro" id="IPR018062">
    <property type="entry name" value="HTH_AraC-typ_CS"/>
</dbReference>
<reference evidence="7 8" key="1">
    <citation type="submission" date="2018-05" db="EMBL/GenBank/DDBJ databases">
        <title>Complete genome sequence of Pseudomonas kribbensis 46-2(T).</title>
        <authorList>
            <person name="Jeong H."/>
            <person name="Lee S.-G."/>
            <person name="Rha E."/>
            <person name="Kim H."/>
        </authorList>
    </citation>
    <scope>NUCLEOTIDE SEQUENCE [LARGE SCALE GENOMIC DNA]</scope>
    <source>
        <strain evidence="7 8">46-2</strain>
    </source>
</reference>
<accession>A0A345RPS6</accession>
<dbReference type="InterPro" id="IPR050204">
    <property type="entry name" value="AraC_XylS_family_regulators"/>
</dbReference>
<dbReference type="PRINTS" id="PR00032">
    <property type="entry name" value="HTHARAC"/>
</dbReference>
<dbReference type="InterPro" id="IPR018060">
    <property type="entry name" value="HTH_AraC"/>
</dbReference>
<dbReference type="GO" id="GO:0009893">
    <property type="term" value="P:positive regulation of metabolic process"/>
    <property type="evidence" value="ECO:0007669"/>
    <property type="project" value="UniProtKB-ARBA"/>
</dbReference>
<comment type="function">
    <text evidence="5">Regulatory protein of the TOL plasmid xyl operons. XylS activates the xylXYZLTEGFJQKIH operon required for the degradation of toluene, m-xylene and p-xylene.</text>
</comment>
<keyword evidence="4" id="KW-0804">Transcription</keyword>
<dbReference type="EMBL" id="CP029608">
    <property type="protein sequence ID" value="AXI61292.1"/>
    <property type="molecule type" value="Genomic_DNA"/>
</dbReference>